<evidence type="ECO:0000256" key="4">
    <source>
        <dbReference type="ARBA" id="ARBA00022576"/>
    </source>
</evidence>
<comment type="similarity">
    <text evidence="2">Belongs to the class-I pyridoxal-phosphate-dependent aminotransferase family.</text>
</comment>
<name>A0A1I0FYR5_9FIRM</name>
<dbReference type="CDD" id="cd00609">
    <property type="entry name" value="AAT_like"/>
    <property type="match status" value="1"/>
</dbReference>
<dbReference type="PANTHER" id="PTHR42790">
    <property type="entry name" value="AMINOTRANSFERASE"/>
    <property type="match status" value="1"/>
</dbReference>
<dbReference type="EMBL" id="FOIN01000023">
    <property type="protein sequence ID" value="SET62743.1"/>
    <property type="molecule type" value="Genomic_DNA"/>
</dbReference>
<evidence type="ECO:0000313" key="10">
    <source>
        <dbReference type="Proteomes" id="UP000198558"/>
    </source>
</evidence>
<dbReference type="InterPro" id="IPR015422">
    <property type="entry name" value="PyrdxlP-dep_Trfase_small"/>
</dbReference>
<keyword evidence="5 8" id="KW-0808">Transferase</keyword>
<accession>A0A1I0FYR5</accession>
<dbReference type="GO" id="GO:0030170">
    <property type="term" value="F:pyridoxal phosphate binding"/>
    <property type="evidence" value="ECO:0007669"/>
    <property type="project" value="InterPro"/>
</dbReference>
<comment type="subunit">
    <text evidence="3">Homodimer.</text>
</comment>
<dbReference type="SUPFAM" id="SSF53383">
    <property type="entry name" value="PLP-dependent transferases"/>
    <property type="match status" value="1"/>
</dbReference>
<dbReference type="InterPro" id="IPR015421">
    <property type="entry name" value="PyrdxlP-dep_Trfase_major"/>
</dbReference>
<dbReference type="GO" id="GO:1901605">
    <property type="term" value="P:alpha-amino acid metabolic process"/>
    <property type="evidence" value="ECO:0007669"/>
    <property type="project" value="TreeGrafter"/>
</dbReference>
<organism evidence="9 10">
    <name type="scientific">Thomasclavelia cocleata</name>
    <dbReference type="NCBI Taxonomy" id="69824"/>
    <lineage>
        <taxon>Bacteria</taxon>
        <taxon>Bacillati</taxon>
        <taxon>Bacillota</taxon>
        <taxon>Erysipelotrichia</taxon>
        <taxon>Erysipelotrichales</taxon>
        <taxon>Coprobacillaceae</taxon>
        <taxon>Thomasclavelia</taxon>
    </lineage>
</organism>
<dbReference type="FunFam" id="3.40.640.10:FF:000053">
    <property type="entry name" value="Aminotransferase, class I"/>
    <property type="match status" value="1"/>
</dbReference>
<keyword evidence="6" id="KW-0663">Pyridoxal phosphate</keyword>
<evidence type="ECO:0000256" key="5">
    <source>
        <dbReference type="ARBA" id="ARBA00022679"/>
    </source>
</evidence>
<dbReference type="InterPro" id="IPR050859">
    <property type="entry name" value="Class-I_PLP-dep_aminotransf"/>
</dbReference>
<dbReference type="EC" id="2.6.1.39" evidence="8"/>
<comment type="cofactor">
    <cofactor evidence="1">
        <name>pyridoxal 5'-phosphate</name>
        <dbReference type="ChEBI" id="CHEBI:597326"/>
    </cofactor>
</comment>
<dbReference type="Gene3D" id="3.90.1150.10">
    <property type="entry name" value="Aspartate Aminotransferase, domain 1"/>
    <property type="match status" value="1"/>
</dbReference>
<evidence type="ECO:0000313" key="9">
    <source>
        <dbReference type="EMBL" id="SET62743.1"/>
    </source>
</evidence>
<dbReference type="AlphaFoldDB" id="A0A1I0FYR5"/>
<dbReference type="EMBL" id="BLMI01000032">
    <property type="protein sequence ID" value="GFI40307.1"/>
    <property type="molecule type" value="Genomic_DNA"/>
</dbReference>
<evidence type="ECO:0000256" key="3">
    <source>
        <dbReference type="ARBA" id="ARBA00011738"/>
    </source>
</evidence>
<evidence type="ECO:0000313" key="11">
    <source>
        <dbReference type="Proteomes" id="UP000490821"/>
    </source>
</evidence>
<reference evidence="8 11" key="3">
    <citation type="journal article" date="2020" name="Microbiome">
        <title>Single-cell genomics of uncultured bacteria reveals dietary fiber responders in the mouse gut microbiota.</title>
        <authorList>
            <person name="Chijiiwa R."/>
            <person name="Hosokawa M."/>
            <person name="Kogawa M."/>
            <person name="Nishikawa Y."/>
            <person name="Ide K."/>
            <person name="Sakanashi C."/>
            <person name="Takahashi K."/>
            <person name="Takeyama H."/>
        </authorList>
    </citation>
    <scope>NUCLEOTIDE SEQUENCE [LARGE SCALE GENOMIC DNA]</scope>
    <source>
        <strain evidence="8">IMSAGC_017</strain>
    </source>
</reference>
<evidence type="ECO:0000256" key="1">
    <source>
        <dbReference type="ARBA" id="ARBA00001933"/>
    </source>
</evidence>
<dbReference type="Gene3D" id="3.40.640.10">
    <property type="entry name" value="Type I PLP-dependent aspartate aminotransferase-like (Major domain)"/>
    <property type="match status" value="1"/>
</dbReference>
<reference evidence="9" key="2">
    <citation type="submission" date="2016-10" db="EMBL/GenBank/DDBJ databases">
        <authorList>
            <person name="de Groot N.N."/>
        </authorList>
    </citation>
    <scope>NUCLEOTIDE SEQUENCE [LARGE SCALE GENOMIC DNA]</scope>
    <source>
        <strain evidence="9">DSM 1551</strain>
    </source>
</reference>
<dbReference type="InterPro" id="IPR004839">
    <property type="entry name" value="Aminotransferase_I/II_large"/>
</dbReference>
<dbReference type="Proteomes" id="UP000198558">
    <property type="component" value="Unassembled WGS sequence"/>
</dbReference>
<dbReference type="PANTHER" id="PTHR42790:SF19">
    <property type="entry name" value="KYNURENINE_ALPHA-AMINOADIPATE AMINOTRANSFERASE, MITOCHONDRIAL"/>
    <property type="match status" value="1"/>
</dbReference>
<dbReference type="OrthoDB" id="9808770at2"/>
<keyword evidence="4 8" id="KW-0032">Aminotransferase</keyword>
<dbReference type="GO" id="GO:0047536">
    <property type="term" value="F:2-aminoadipate transaminase activity"/>
    <property type="evidence" value="ECO:0007669"/>
    <property type="project" value="UniProtKB-EC"/>
</dbReference>
<dbReference type="Proteomes" id="UP000490821">
    <property type="component" value="Unassembled WGS sequence"/>
</dbReference>
<feature type="domain" description="Aminotransferase class I/classII large" evidence="7">
    <location>
        <begin position="28"/>
        <end position="380"/>
    </location>
</feature>
<evidence type="ECO:0000256" key="6">
    <source>
        <dbReference type="ARBA" id="ARBA00022898"/>
    </source>
</evidence>
<evidence type="ECO:0000313" key="8">
    <source>
        <dbReference type="EMBL" id="GFI40307.1"/>
    </source>
</evidence>
<dbReference type="RefSeq" id="WP_092354622.1">
    <property type="nucleotide sequence ID" value="NZ_BLMI01000032.1"/>
</dbReference>
<reference evidence="10" key="1">
    <citation type="submission" date="2016-10" db="EMBL/GenBank/DDBJ databases">
        <authorList>
            <person name="Varghese N."/>
            <person name="Submissions S."/>
        </authorList>
    </citation>
    <scope>NUCLEOTIDE SEQUENCE [LARGE SCALE GENOMIC DNA]</scope>
    <source>
        <strain evidence="10">DSM 1551</strain>
    </source>
</reference>
<dbReference type="GeneID" id="78288785"/>
<evidence type="ECO:0000256" key="2">
    <source>
        <dbReference type="ARBA" id="ARBA00007441"/>
    </source>
</evidence>
<protein>
    <submittedName>
        <fullName evidence="9">2-aminoadipate transaminase</fullName>
        <ecNumber evidence="8">2.6.1.39</ecNumber>
    </submittedName>
</protein>
<keyword evidence="10" id="KW-1185">Reference proteome</keyword>
<dbReference type="InterPro" id="IPR015424">
    <property type="entry name" value="PyrdxlP-dep_Trfase"/>
</dbReference>
<dbReference type="Pfam" id="PF00155">
    <property type="entry name" value="Aminotran_1_2"/>
    <property type="match status" value="1"/>
</dbReference>
<evidence type="ECO:0000259" key="7">
    <source>
        <dbReference type="Pfam" id="PF00155"/>
    </source>
</evidence>
<gene>
    <name evidence="8" type="primary">lysN</name>
    <name evidence="8" type="ORF">IMSAGC017_00339</name>
    <name evidence="9" type="ORF">SAMN04489758_1236</name>
</gene>
<proteinExistence type="inferred from homology"/>
<sequence>MNFKFSKRISGVKASAIREILKMMNDPEIISFGGGNPASETFPITKLKEISDDIFNNQANTILEYGITEGDIDLKKAALKFLSRHETVLKDYDEVMVTSGSQQIMDFMSKCLCDEGDIVICENPSFLGALNAFKSNGAKLVGIDMEDDGINLVKLEEALQMPQKPKFIYLIPNFQNPTGITTSLKKRQAIYALAKKYQVMILEDNPYGDLRFRNDPIPSIKSLDDEGLVVYAASLSKIIAPGMRVAIMIGHRDLLAKCTVAKQTNDVHTNAWAQRVMARFLNEVDMDEHLNKLQAVYSRKCNLMLKEMDRHFSKDCKWTIPDGGMFIWVTLPERLNMPSFVKKAIEHKVAVVPGNAFYDDDNKHCQSFRMNFSMPSDEQIIKGVAILGALIND</sequence>